<dbReference type="Proteomes" id="UP000596661">
    <property type="component" value="Chromosome 9"/>
</dbReference>
<dbReference type="Gramene" id="evm.model.09.1487">
    <property type="protein sequence ID" value="cds.evm.model.09.1487"/>
    <property type="gene ID" value="evm.TU.09.1487"/>
</dbReference>
<reference evidence="2" key="1">
    <citation type="submission" date="2018-11" db="EMBL/GenBank/DDBJ databases">
        <authorList>
            <person name="Grassa J C."/>
        </authorList>
    </citation>
    <scope>NUCLEOTIDE SEQUENCE [LARGE SCALE GENOMIC DNA]</scope>
</reference>
<reference evidence="2" key="2">
    <citation type="submission" date="2021-03" db="UniProtKB">
        <authorList>
            <consortium name="EnsemblPlants"/>
        </authorList>
    </citation>
    <scope>IDENTIFICATION</scope>
</reference>
<evidence type="ECO:0000313" key="2">
    <source>
        <dbReference type="EnsemblPlants" id="cds.evm.model.09.1487"/>
    </source>
</evidence>
<dbReference type="InterPro" id="IPR013103">
    <property type="entry name" value="RVT_2"/>
</dbReference>
<sequence>MEMDYRTKHPEEGSQMKASTKLEDNAQIEAGAKLEDNEDQIKVEGIDYIKIFLPVVKYKAIRLMLSLATQIEFEVEQLDAKIAILSGFLDEEIYMKQPPRFQVKRKRVERYAHNEQRPISDQKYESQAQRELEMKELGPVQKILGIEVSRNMKEELYMLEGLVTVRGCPFHHGSKIYGYHRSI</sequence>
<proteinExistence type="predicted"/>
<organism evidence="2 3">
    <name type="scientific">Cannabis sativa</name>
    <name type="common">Hemp</name>
    <name type="synonym">Marijuana</name>
    <dbReference type="NCBI Taxonomy" id="3483"/>
    <lineage>
        <taxon>Eukaryota</taxon>
        <taxon>Viridiplantae</taxon>
        <taxon>Streptophyta</taxon>
        <taxon>Embryophyta</taxon>
        <taxon>Tracheophyta</taxon>
        <taxon>Spermatophyta</taxon>
        <taxon>Magnoliopsida</taxon>
        <taxon>eudicotyledons</taxon>
        <taxon>Gunneridae</taxon>
        <taxon>Pentapetalae</taxon>
        <taxon>rosids</taxon>
        <taxon>fabids</taxon>
        <taxon>Rosales</taxon>
        <taxon>Cannabaceae</taxon>
        <taxon>Cannabis</taxon>
    </lineage>
</organism>
<name>A0A803QEL2_CANSA</name>
<evidence type="ECO:0000259" key="1">
    <source>
        <dbReference type="Pfam" id="PF07727"/>
    </source>
</evidence>
<keyword evidence="3" id="KW-1185">Reference proteome</keyword>
<protein>
    <recommendedName>
        <fullName evidence="1">Reverse transcriptase Ty1/copia-type domain-containing protein</fullName>
    </recommendedName>
</protein>
<evidence type="ECO:0000313" key="3">
    <source>
        <dbReference type="Proteomes" id="UP000596661"/>
    </source>
</evidence>
<dbReference type="AlphaFoldDB" id="A0A803QEL2"/>
<accession>A0A803QEL2</accession>
<dbReference type="EnsemblPlants" id="evm.model.09.1487">
    <property type="protein sequence ID" value="cds.evm.model.09.1487"/>
    <property type="gene ID" value="evm.TU.09.1487"/>
</dbReference>
<dbReference type="EMBL" id="UZAU01000772">
    <property type="status" value="NOT_ANNOTATED_CDS"/>
    <property type="molecule type" value="Genomic_DNA"/>
</dbReference>
<dbReference type="Pfam" id="PF07727">
    <property type="entry name" value="RVT_2"/>
    <property type="match status" value="1"/>
</dbReference>
<feature type="domain" description="Reverse transcriptase Ty1/copia-type" evidence="1">
    <location>
        <begin position="42"/>
        <end position="106"/>
    </location>
</feature>